<dbReference type="AlphaFoldDB" id="A0A557RN86"/>
<dbReference type="Gene3D" id="3.40.1260.10">
    <property type="entry name" value="DsrEFH-like"/>
    <property type="match status" value="1"/>
</dbReference>
<evidence type="ECO:0008006" key="3">
    <source>
        <dbReference type="Google" id="ProtNLM"/>
    </source>
</evidence>
<comment type="caution">
    <text evidence="1">The sequence shown here is derived from an EMBL/GenBank/DDBJ whole genome shotgun (WGS) entry which is preliminary data.</text>
</comment>
<dbReference type="EMBL" id="VMKP01000001">
    <property type="protein sequence ID" value="TVO66644.1"/>
    <property type="molecule type" value="Genomic_DNA"/>
</dbReference>
<dbReference type="RefSeq" id="WP_110882450.1">
    <property type="nucleotide sequence ID" value="NZ_VMKP01000001.1"/>
</dbReference>
<evidence type="ECO:0000313" key="2">
    <source>
        <dbReference type="Proteomes" id="UP000316688"/>
    </source>
</evidence>
<gene>
    <name evidence="1" type="ORF">FPL11_02875</name>
</gene>
<evidence type="ECO:0000313" key="1">
    <source>
        <dbReference type="EMBL" id="TVO66644.1"/>
    </source>
</evidence>
<reference evidence="1 2" key="1">
    <citation type="submission" date="2019-07" db="EMBL/GenBank/DDBJ databases">
        <title>Reclasification of Spiribacter aquaticus.</title>
        <authorList>
            <person name="Leon M.J."/>
            <person name="Sanchez-Porro C."/>
            <person name="Ventosa A."/>
        </authorList>
    </citation>
    <scope>NUCLEOTIDE SEQUENCE [LARGE SCALE GENOMIC DNA]</scope>
    <source>
        <strain evidence="1 2">SP30</strain>
    </source>
</reference>
<protein>
    <recommendedName>
        <fullName evidence="3">Intracellular sulfur oxidation DsrE/DsrF family protein</fullName>
    </recommendedName>
</protein>
<keyword evidence="2" id="KW-1185">Reference proteome</keyword>
<dbReference type="SUPFAM" id="SSF75169">
    <property type="entry name" value="DsrEFH-like"/>
    <property type="match status" value="1"/>
</dbReference>
<proteinExistence type="predicted"/>
<dbReference type="Proteomes" id="UP000316688">
    <property type="component" value="Unassembled WGS sequence"/>
</dbReference>
<sequence>MTDRVIFHAPTAGSLARARRNLLNFRAMAPAAELRIIANAAAVAAALEHPDPDTDAQLVLCRTSLTRQGLNNDAGVAETDSAVVAIARLQQAGWQYIRA</sequence>
<dbReference type="InterPro" id="IPR027396">
    <property type="entry name" value="DsrEFH-like"/>
</dbReference>
<name>A0A557RN86_9GAMM</name>
<accession>A0A557RN86</accession>
<organism evidence="1 2">
    <name type="scientific">Spiribacter aquaticus</name>
    <dbReference type="NCBI Taxonomy" id="1935996"/>
    <lineage>
        <taxon>Bacteria</taxon>
        <taxon>Pseudomonadati</taxon>
        <taxon>Pseudomonadota</taxon>
        <taxon>Gammaproteobacteria</taxon>
        <taxon>Chromatiales</taxon>
        <taxon>Ectothiorhodospiraceae</taxon>
        <taxon>Spiribacter</taxon>
    </lineage>
</organism>